<feature type="domain" description="HAMP" evidence="14">
    <location>
        <begin position="216"/>
        <end position="268"/>
    </location>
</feature>
<dbReference type="SMART" id="SM00283">
    <property type="entry name" value="MA"/>
    <property type="match status" value="1"/>
</dbReference>
<keyword evidence="3" id="KW-0488">Methylation</keyword>
<dbReference type="InterPro" id="IPR051310">
    <property type="entry name" value="MCP_chemotaxis"/>
</dbReference>
<dbReference type="Gene3D" id="1.10.287.950">
    <property type="entry name" value="Methyl-accepting chemotaxis protein"/>
    <property type="match status" value="1"/>
</dbReference>
<evidence type="ECO:0000256" key="4">
    <source>
        <dbReference type="ARBA" id="ARBA00022500"/>
    </source>
</evidence>
<evidence type="ECO:0000256" key="8">
    <source>
        <dbReference type="ARBA" id="ARBA00023136"/>
    </source>
</evidence>
<dbReference type="InterPro" id="IPR035440">
    <property type="entry name" value="4HB_MCP_dom_sf"/>
</dbReference>
<dbReference type="InterPro" id="IPR003122">
    <property type="entry name" value="Tar_rcpt_lig-bd"/>
</dbReference>
<evidence type="ECO:0000259" key="13">
    <source>
        <dbReference type="PROSITE" id="PS50111"/>
    </source>
</evidence>
<dbReference type="CDD" id="cd19407">
    <property type="entry name" value="Tar_Tsr_sensor"/>
    <property type="match status" value="1"/>
</dbReference>
<dbReference type="GO" id="GO:0007165">
    <property type="term" value="P:signal transduction"/>
    <property type="evidence" value="ECO:0007669"/>
    <property type="project" value="UniProtKB-KW"/>
</dbReference>
<keyword evidence="2" id="KW-1003">Cell membrane</keyword>
<evidence type="ECO:0000259" key="14">
    <source>
        <dbReference type="PROSITE" id="PS50885"/>
    </source>
</evidence>
<keyword evidence="5" id="KW-0997">Cell inner membrane</keyword>
<dbReference type="KEGG" id="rox:BV494_14455"/>
<evidence type="ECO:0000256" key="12">
    <source>
        <dbReference type="SAM" id="Phobius"/>
    </source>
</evidence>
<evidence type="ECO:0000256" key="1">
    <source>
        <dbReference type="ARBA" id="ARBA00004429"/>
    </source>
</evidence>
<accession>A0A2L1USY8</accession>
<dbReference type="SUPFAM" id="SSF47170">
    <property type="entry name" value="Aspartate receptor, ligand-binding domain"/>
    <property type="match status" value="1"/>
</dbReference>
<evidence type="ECO:0000256" key="3">
    <source>
        <dbReference type="ARBA" id="ARBA00022481"/>
    </source>
</evidence>
<keyword evidence="8 12" id="KW-0472">Membrane</keyword>
<dbReference type="EMBL" id="CP019062">
    <property type="protein sequence ID" value="AVF36055.1"/>
    <property type="molecule type" value="Genomic_DNA"/>
</dbReference>
<keyword evidence="16" id="KW-1185">Reference proteome</keyword>
<keyword evidence="7 12" id="KW-1133">Transmembrane helix</keyword>
<dbReference type="AlphaFoldDB" id="A0A2L1USY8"/>
<keyword evidence="4" id="KW-0145">Chemotaxis</keyword>
<dbReference type="CDD" id="cd06225">
    <property type="entry name" value="HAMP"/>
    <property type="match status" value="1"/>
</dbReference>
<evidence type="ECO:0000256" key="7">
    <source>
        <dbReference type="ARBA" id="ARBA00022989"/>
    </source>
</evidence>
<dbReference type="InterPro" id="IPR004089">
    <property type="entry name" value="MCPsignal_dom"/>
</dbReference>
<proteinExistence type="inferred from homology"/>
<sequence>MLNKLSVKAGLIGLLVVMTLILLLVSVLGANAIRQSATSLQKINQLQGDELGSLADNYSFSLRTRVASGVAVRQLEIGMMDDAKSTTDRIAGYIKQADTDMTKFVNILDDTQRGRDLSDAVKKSYDAYKTHGLVPLLAALQAQSADGYYDVLENKITPYSNAYDKALADFRAYATDNTRQRIEQARANAHIQVTVIVIAFLIALAIALLAWFALQKIIMHPLNFSIAQLEFIAKGDLTHEIDDSRNNEMGRLLKAMKQMQDSLVLSVGRVRDAGNQIDVGSRELAAGNVHLAQRTEESAASLEETAASMEQLTSTVRMNAANSEQANQLAQSVSVIADKGSEVVHQVMDKMQGITDSSKRIGDIISVIDGIAFQTNILALNAAVEAARAGEQGRGFAVVAGEVRSLAQRSAQSAREIKELIGDSDNRVSEGSAMVKSAAETMIEISSEVTRVTSLMREISIATTEQTHGIEQVNVAITQMDQVAQQNAALVEQATAATRSLEEQAQLLAESMAVFKLNRTEHY</sequence>
<dbReference type="PANTHER" id="PTHR43531:SF14">
    <property type="entry name" value="METHYL-ACCEPTING CHEMOTAXIS PROTEIN I-RELATED"/>
    <property type="match status" value="1"/>
</dbReference>
<evidence type="ECO:0000256" key="2">
    <source>
        <dbReference type="ARBA" id="ARBA00022475"/>
    </source>
</evidence>
<reference evidence="16" key="1">
    <citation type="submission" date="2017-01" db="EMBL/GenBank/DDBJ databases">
        <title>Genome sequence of Rouxiella sp. ERMR1:05.</title>
        <authorList>
            <person name="Kumar R."/>
            <person name="Singh D."/>
            <person name="Kumar S."/>
        </authorList>
    </citation>
    <scope>NUCLEOTIDE SEQUENCE [LARGE SCALE GENOMIC DNA]</scope>
    <source>
        <strain evidence="16">ERMR1:05</strain>
    </source>
</reference>
<feature type="transmembrane region" description="Helical" evidence="12">
    <location>
        <begin position="189"/>
        <end position="214"/>
    </location>
</feature>
<evidence type="ECO:0000313" key="16">
    <source>
        <dbReference type="Proteomes" id="UP000239197"/>
    </source>
</evidence>
<dbReference type="CDD" id="cd11386">
    <property type="entry name" value="MCP_signal"/>
    <property type="match status" value="1"/>
</dbReference>
<evidence type="ECO:0000256" key="11">
    <source>
        <dbReference type="PROSITE-ProRule" id="PRU00284"/>
    </source>
</evidence>
<dbReference type="Gene3D" id="1.20.120.30">
    <property type="entry name" value="Aspartate receptor, ligand-binding domain"/>
    <property type="match status" value="1"/>
</dbReference>
<dbReference type="PROSITE" id="PS50111">
    <property type="entry name" value="CHEMOTAXIS_TRANSDUC_2"/>
    <property type="match status" value="1"/>
</dbReference>
<name>A0A2L1USY8_9GAMM</name>
<dbReference type="Pfam" id="PF00672">
    <property type="entry name" value="HAMP"/>
    <property type="match status" value="1"/>
</dbReference>
<comment type="subcellular location">
    <subcellularLocation>
        <location evidence="1">Cell inner membrane</location>
        <topology evidence="1">Multi-pass membrane protein</topology>
    </subcellularLocation>
</comment>
<evidence type="ECO:0000256" key="10">
    <source>
        <dbReference type="ARBA" id="ARBA00029447"/>
    </source>
</evidence>
<feature type="domain" description="Methyl-accepting transducer" evidence="13">
    <location>
        <begin position="273"/>
        <end position="502"/>
    </location>
</feature>
<dbReference type="SMART" id="SM00304">
    <property type="entry name" value="HAMP"/>
    <property type="match status" value="1"/>
</dbReference>
<keyword evidence="6 12" id="KW-0812">Transmembrane</keyword>
<dbReference type="PROSITE" id="PS50885">
    <property type="entry name" value="HAMP"/>
    <property type="match status" value="1"/>
</dbReference>
<protein>
    <submittedName>
        <fullName evidence="15">Methyl-accepting chemotaxis protein</fullName>
    </submittedName>
</protein>
<dbReference type="PANTHER" id="PTHR43531">
    <property type="entry name" value="PROTEIN ICFG"/>
    <property type="match status" value="1"/>
</dbReference>
<dbReference type="Pfam" id="PF02203">
    <property type="entry name" value="TarH"/>
    <property type="match status" value="1"/>
</dbReference>
<evidence type="ECO:0000313" key="15">
    <source>
        <dbReference type="EMBL" id="AVF36055.1"/>
    </source>
</evidence>
<dbReference type="FunFam" id="1.10.287.950:FF:000001">
    <property type="entry name" value="Methyl-accepting chemotaxis sensory transducer"/>
    <property type="match status" value="1"/>
</dbReference>
<dbReference type="GO" id="GO:0005886">
    <property type="term" value="C:plasma membrane"/>
    <property type="evidence" value="ECO:0007669"/>
    <property type="project" value="UniProtKB-SubCell"/>
</dbReference>
<keyword evidence="9 11" id="KW-0807">Transducer</keyword>
<dbReference type="Proteomes" id="UP000239197">
    <property type="component" value="Chromosome"/>
</dbReference>
<gene>
    <name evidence="15" type="ORF">BV494_14455</name>
</gene>
<organism evidence="15 16">
    <name type="scientific">Rahnella sikkimica</name>
    <dbReference type="NCBI Taxonomy" id="1805933"/>
    <lineage>
        <taxon>Bacteria</taxon>
        <taxon>Pseudomonadati</taxon>
        <taxon>Pseudomonadota</taxon>
        <taxon>Gammaproteobacteria</taxon>
        <taxon>Enterobacterales</taxon>
        <taxon>Yersiniaceae</taxon>
        <taxon>Rahnella</taxon>
    </lineage>
</organism>
<evidence type="ECO:0000256" key="6">
    <source>
        <dbReference type="ARBA" id="ARBA00022692"/>
    </source>
</evidence>
<comment type="similarity">
    <text evidence="10">Belongs to the methyl-accepting chemotaxis (MCP) protein family.</text>
</comment>
<dbReference type="InterPro" id="IPR004090">
    <property type="entry name" value="Chemotax_Me-accpt_rcpt"/>
</dbReference>
<dbReference type="GO" id="GO:0004888">
    <property type="term" value="F:transmembrane signaling receptor activity"/>
    <property type="evidence" value="ECO:0007669"/>
    <property type="project" value="InterPro"/>
</dbReference>
<dbReference type="OrthoDB" id="2489132at2"/>
<dbReference type="SUPFAM" id="SSF58104">
    <property type="entry name" value="Methyl-accepting chemotaxis protein (MCP) signaling domain"/>
    <property type="match status" value="1"/>
</dbReference>
<evidence type="ECO:0000256" key="9">
    <source>
        <dbReference type="ARBA" id="ARBA00023224"/>
    </source>
</evidence>
<evidence type="ECO:0000256" key="5">
    <source>
        <dbReference type="ARBA" id="ARBA00022519"/>
    </source>
</evidence>
<dbReference type="Pfam" id="PF00015">
    <property type="entry name" value="MCPsignal"/>
    <property type="match status" value="1"/>
</dbReference>
<dbReference type="GO" id="GO:0006935">
    <property type="term" value="P:chemotaxis"/>
    <property type="evidence" value="ECO:0007669"/>
    <property type="project" value="UniProtKB-KW"/>
</dbReference>
<dbReference type="PRINTS" id="PR00260">
    <property type="entry name" value="CHEMTRNSDUCR"/>
</dbReference>
<dbReference type="RefSeq" id="WP_104923510.1">
    <property type="nucleotide sequence ID" value="NZ_CP019062.1"/>
</dbReference>
<dbReference type="InterPro" id="IPR003660">
    <property type="entry name" value="HAMP_dom"/>
</dbReference>